<dbReference type="Gene3D" id="1.10.225.10">
    <property type="entry name" value="Saposin-like"/>
    <property type="match status" value="1"/>
</dbReference>
<evidence type="ECO:0000256" key="12">
    <source>
        <dbReference type="PIRNR" id="PIRNR000948"/>
    </source>
</evidence>
<comment type="similarity">
    <text evidence="2 12">Belongs to the acid sphingomyelinase family.</text>
</comment>
<feature type="binding site" evidence="13">
    <location>
        <position position="278"/>
    </location>
    <ligand>
        <name>Zn(2+)</name>
        <dbReference type="ChEBI" id="CHEBI:29105"/>
        <label>1</label>
    </ligand>
</feature>
<dbReference type="GO" id="GO:0016798">
    <property type="term" value="F:hydrolase activity, acting on glycosyl bonds"/>
    <property type="evidence" value="ECO:0007669"/>
    <property type="project" value="UniProtKB-KW"/>
</dbReference>
<organism evidence="16 17">
    <name type="scientific">Acanthoscelides obtectus</name>
    <name type="common">Bean weevil</name>
    <name type="synonym">Bruchus obtectus</name>
    <dbReference type="NCBI Taxonomy" id="200917"/>
    <lineage>
        <taxon>Eukaryota</taxon>
        <taxon>Metazoa</taxon>
        <taxon>Ecdysozoa</taxon>
        <taxon>Arthropoda</taxon>
        <taxon>Hexapoda</taxon>
        <taxon>Insecta</taxon>
        <taxon>Pterygota</taxon>
        <taxon>Neoptera</taxon>
        <taxon>Endopterygota</taxon>
        <taxon>Coleoptera</taxon>
        <taxon>Polyphaga</taxon>
        <taxon>Cucujiformia</taxon>
        <taxon>Chrysomeloidea</taxon>
        <taxon>Chrysomelidae</taxon>
        <taxon>Bruchinae</taxon>
        <taxon>Bruchini</taxon>
        <taxon>Acanthoscelides</taxon>
    </lineage>
</organism>
<evidence type="ECO:0000256" key="4">
    <source>
        <dbReference type="ARBA" id="ARBA00022723"/>
    </source>
</evidence>
<dbReference type="AlphaFoldDB" id="A0A9P0PAW7"/>
<dbReference type="PANTHER" id="PTHR10340:SF29">
    <property type="entry name" value="SPHINGOMYELIN PHOSPHODIESTERASE"/>
    <property type="match status" value="1"/>
</dbReference>
<comment type="caution">
    <text evidence="16">The sequence shown here is derived from an EMBL/GenBank/DDBJ whole genome shotgun (WGS) entry which is preliminary data.</text>
</comment>
<evidence type="ECO:0000256" key="3">
    <source>
        <dbReference type="ARBA" id="ARBA00022525"/>
    </source>
</evidence>
<comment type="cofactor">
    <cofactor evidence="13">
        <name>Zn(2+)</name>
        <dbReference type="ChEBI" id="CHEBI:29105"/>
    </cofactor>
    <text evidence="13">Binds 2 Zn(2+) ions per subunit.</text>
</comment>
<keyword evidence="3" id="KW-0964">Secreted</keyword>
<reference evidence="16" key="1">
    <citation type="submission" date="2022-03" db="EMBL/GenBank/DDBJ databases">
        <authorList>
            <person name="Sayadi A."/>
        </authorList>
    </citation>
    <scope>NUCLEOTIDE SEQUENCE</scope>
</reference>
<evidence type="ECO:0000256" key="6">
    <source>
        <dbReference type="ARBA" id="ARBA00022801"/>
    </source>
</evidence>
<feature type="disulfide bond" evidence="14">
    <location>
        <begin position="221"/>
        <end position="226"/>
    </location>
</feature>
<dbReference type="GO" id="GO:0061750">
    <property type="term" value="F:acid sphingomyelin phosphodiesterase activity"/>
    <property type="evidence" value="ECO:0007669"/>
    <property type="project" value="TreeGrafter"/>
</dbReference>
<dbReference type="SUPFAM" id="SSF56300">
    <property type="entry name" value="Metallo-dependent phosphatases"/>
    <property type="match status" value="1"/>
</dbReference>
<keyword evidence="5" id="KW-0732">Signal</keyword>
<feature type="binding site" evidence="13">
    <location>
        <position position="278"/>
    </location>
    <ligand>
        <name>Zn(2+)</name>
        <dbReference type="ChEBI" id="CHEBI:29105"/>
        <label>2</label>
    </ligand>
</feature>
<dbReference type="GO" id="GO:0016020">
    <property type="term" value="C:membrane"/>
    <property type="evidence" value="ECO:0007669"/>
    <property type="project" value="GOC"/>
</dbReference>
<dbReference type="InterPro" id="IPR041805">
    <property type="entry name" value="ASMase/PPN1_MPP"/>
</dbReference>
<dbReference type="PANTHER" id="PTHR10340">
    <property type="entry name" value="SPHINGOMYELIN PHOSPHODIESTERASE"/>
    <property type="match status" value="1"/>
</dbReference>
<dbReference type="InterPro" id="IPR011001">
    <property type="entry name" value="Saposin-like"/>
</dbReference>
<dbReference type="PIRSF" id="PIRSF000948">
    <property type="entry name" value="Sphingomy_PDE"/>
    <property type="match status" value="1"/>
</dbReference>
<keyword evidence="17" id="KW-1185">Reference proteome</keyword>
<proteinExistence type="inferred from homology"/>
<evidence type="ECO:0000256" key="1">
    <source>
        <dbReference type="ARBA" id="ARBA00004613"/>
    </source>
</evidence>
<dbReference type="SUPFAM" id="SSF47862">
    <property type="entry name" value="Saposin"/>
    <property type="match status" value="1"/>
</dbReference>
<keyword evidence="10 12" id="KW-0326">Glycosidase</keyword>
<feature type="binding site" evidence="13">
    <location>
        <position position="208"/>
    </location>
    <ligand>
        <name>Zn(2+)</name>
        <dbReference type="ChEBI" id="CHEBI:29105"/>
        <label>1</label>
    </ligand>
</feature>
<feature type="binding site" evidence="13">
    <location>
        <position position="206"/>
    </location>
    <ligand>
        <name>Zn(2+)</name>
        <dbReference type="ChEBI" id="CHEBI:29105"/>
        <label>1</label>
    </ligand>
</feature>
<dbReference type="PROSITE" id="PS50015">
    <property type="entry name" value="SAP_B"/>
    <property type="match status" value="1"/>
</dbReference>
<dbReference type="GO" id="GO:0046513">
    <property type="term" value="P:ceramide biosynthetic process"/>
    <property type="evidence" value="ECO:0007669"/>
    <property type="project" value="TreeGrafter"/>
</dbReference>
<keyword evidence="9" id="KW-0325">Glycoprotein</keyword>
<dbReference type="InterPro" id="IPR029052">
    <property type="entry name" value="Metallo-depent_PP-like"/>
</dbReference>
<dbReference type="EC" id="3.1.4.12" evidence="12"/>
<comment type="catalytic activity">
    <reaction evidence="11">
        <text>a sphingomyelin + H2O = phosphocholine + an N-acylsphing-4-enine + H(+)</text>
        <dbReference type="Rhea" id="RHEA:19253"/>
        <dbReference type="ChEBI" id="CHEBI:15377"/>
        <dbReference type="ChEBI" id="CHEBI:15378"/>
        <dbReference type="ChEBI" id="CHEBI:17636"/>
        <dbReference type="ChEBI" id="CHEBI:52639"/>
        <dbReference type="ChEBI" id="CHEBI:295975"/>
        <dbReference type="EC" id="3.1.4.12"/>
    </reaction>
    <physiologicalReaction direction="left-to-right" evidence="11">
        <dbReference type="Rhea" id="RHEA:19254"/>
    </physiologicalReaction>
</comment>
<feature type="binding site" evidence="13">
    <location>
        <position position="462"/>
    </location>
    <ligand>
        <name>Zn(2+)</name>
        <dbReference type="ChEBI" id="CHEBI:29105"/>
        <label>1</label>
    </ligand>
</feature>
<accession>A0A9P0PAW7</accession>
<dbReference type="InterPro" id="IPR045473">
    <property type="entry name" value="ASM_C"/>
</dbReference>
<evidence type="ECO:0000256" key="14">
    <source>
        <dbReference type="PIRSR" id="PIRSR000948-2"/>
    </source>
</evidence>
<feature type="disulfide bond" evidence="14">
    <location>
        <begin position="386"/>
        <end position="434"/>
    </location>
</feature>
<evidence type="ECO:0000256" key="11">
    <source>
        <dbReference type="ARBA" id="ARBA00047268"/>
    </source>
</evidence>
<evidence type="ECO:0000256" key="8">
    <source>
        <dbReference type="ARBA" id="ARBA00023157"/>
    </source>
</evidence>
<feature type="binding site" evidence="13">
    <location>
        <position position="460"/>
    </location>
    <ligand>
        <name>Zn(2+)</name>
        <dbReference type="ChEBI" id="CHEBI:29105"/>
        <label>2</label>
    </ligand>
</feature>
<feature type="binding site" evidence="13">
    <location>
        <position position="426"/>
    </location>
    <ligand>
        <name>Zn(2+)</name>
        <dbReference type="ChEBI" id="CHEBI:29105"/>
        <label>2</label>
    </ligand>
</feature>
<keyword evidence="8 14" id="KW-1015">Disulfide bond</keyword>
<dbReference type="GO" id="GO:0005764">
    <property type="term" value="C:lysosome"/>
    <property type="evidence" value="ECO:0007669"/>
    <property type="project" value="TreeGrafter"/>
</dbReference>
<dbReference type="Pfam" id="PF19272">
    <property type="entry name" value="ASMase_C"/>
    <property type="match status" value="1"/>
</dbReference>
<evidence type="ECO:0000259" key="15">
    <source>
        <dbReference type="PROSITE" id="PS50015"/>
    </source>
</evidence>
<dbReference type="EMBL" id="CAKOFQ010006828">
    <property type="protein sequence ID" value="CAH1974695.1"/>
    <property type="molecule type" value="Genomic_DNA"/>
</dbReference>
<comment type="subcellular location">
    <subcellularLocation>
        <location evidence="1">Secreted</location>
    </subcellularLocation>
</comment>
<feature type="domain" description="Saposin B-type" evidence="15">
    <location>
        <begin position="84"/>
        <end position="170"/>
    </location>
</feature>
<keyword evidence="7 13" id="KW-0862">Zinc</keyword>
<evidence type="ECO:0000256" key="2">
    <source>
        <dbReference type="ARBA" id="ARBA00008234"/>
    </source>
</evidence>
<name>A0A9P0PAW7_ACAOB</name>
<evidence type="ECO:0000256" key="5">
    <source>
        <dbReference type="ARBA" id="ARBA00022729"/>
    </source>
</evidence>
<dbReference type="GO" id="GO:0006685">
    <property type="term" value="P:sphingomyelin catabolic process"/>
    <property type="evidence" value="ECO:0007669"/>
    <property type="project" value="UniProtKB-UniRule"/>
</dbReference>
<dbReference type="InterPro" id="IPR011160">
    <property type="entry name" value="Sphingomy_PDE"/>
</dbReference>
<feature type="disulfide bond" evidence="14">
    <location>
        <begin position="593"/>
        <end position="607"/>
    </location>
</feature>
<evidence type="ECO:0000256" key="10">
    <source>
        <dbReference type="ARBA" id="ARBA00023295"/>
    </source>
</evidence>
<gene>
    <name evidence="16" type="ORF">ACAOBT_LOCUS11236</name>
</gene>
<evidence type="ECO:0000313" key="17">
    <source>
        <dbReference type="Proteomes" id="UP001152888"/>
    </source>
</evidence>
<keyword evidence="6 12" id="KW-0378">Hydrolase</keyword>
<feature type="disulfide bond" evidence="14">
    <location>
        <begin position="227"/>
        <end position="248"/>
    </location>
</feature>
<evidence type="ECO:0000256" key="7">
    <source>
        <dbReference type="ARBA" id="ARBA00022833"/>
    </source>
</evidence>
<dbReference type="GO" id="GO:0046872">
    <property type="term" value="F:metal ion binding"/>
    <property type="evidence" value="ECO:0007669"/>
    <property type="project" value="UniProtKB-KW"/>
</dbReference>
<dbReference type="CDD" id="cd00842">
    <property type="entry name" value="MPP_ASMase"/>
    <property type="match status" value="1"/>
</dbReference>
<dbReference type="InterPro" id="IPR004843">
    <property type="entry name" value="Calcineurin-like_PHP"/>
</dbReference>
<dbReference type="InterPro" id="IPR008139">
    <property type="entry name" value="SaposinB_dom"/>
</dbReference>
<feature type="disulfide bond" evidence="14">
    <location>
        <begin position="119"/>
        <end position="130"/>
    </location>
</feature>
<sequence length="611" mass="70278">MVVWDIMRGKALFHFHPRTLWNQVQLVWDHIPQENINHVLKGIPWRLDKCIDGLERVRDTLKQLEVGEKLPRSIYKDTIAKLSNEKFCQACHEVVKAIIKQRKMGSSKDSMNDFLRKMCNLYTEYGTTACKGYTEINLDVILYIIDNKHDLTPERVCAIFHQAKKCVDPKAKKWIIDIPPASHNENSDEQNEVPIYKIWNVLQITDVHYDPLYKENTQSVCNKPLCCQDGTPTKPEEAAGKWGDYHVCDSPPRLFSSLYERVKSKHLDSLDAVYFTGDIISHKSWSTSKASNIADIKGFYKALYDTFKGKGVFPILGNHEGHPVDCLSPESVTDSNLSTKWLFEEAWNAWSKWLPGGAEKTVKHAGYYSVLVKPGFRIIGINSNFCFVHNLWLFYEDEDPYGQLAWLVQELLKAEKNHEKVHILSHVPSGHELCHLQWSKNYRMIVERFNDTIGAQFNGHTHIDEIEVFYPEGAETAVNVAFNGGSLTPFIGNNPNYKMYQIKLSDATVQDYQTYTFNMTEANKDSSPEWYELYSFKQAYGLQDLSKKSLTEFVQKLNEDKTLQQKYFEFTIRNSDMLVNAGCDDKCMKTLTCKVTAVEAGDALDKCYENL</sequence>
<evidence type="ECO:0000313" key="16">
    <source>
        <dbReference type="EMBL" id="CAH1974695.1"/>
    </source>
</evidence>
<evidence type="ECO:0000256" key="9">
    <source>
        <dbReference type="ARBA" id="ARBA00023180"/>
    </source>
</evidence>
<dbReference type="Proteomes" id="UP001152888">
    <property type="component" value="Unassembled WGS sequence"/>
</dbReference>
<feature type="binding site" evidence="13">
    <location>
        <position position="318"/>
    </location>
    <ligand>
        <name>Zn(2+)</name>
        <dbReference type="ChEBI" id="CHEBI:29105"/>
        <label>2</label>
    </ligand>
</feature>
<keyword evidence="4 13" id="KW-0479">Metal-binding</keyword>
<evidence type="ECO:0000256" key="13">
    <source>
        <dbReference type="PIRSR" id="PIRSR000948-1"/>
    </source>
</evidence>
<comment type="function">
    <text evidence="12">Converts sphingomyelin to ceramide.</text>
</comment>
<dbReference type="Gene3D" id="3.60.21.10">
    <property type="match status" value="1"/>
</dbReference>
<feature type="disulfide bond" evidence="14">
    <location>
        <begin position="583"/>
        <end position="587"/>
    </location>
</feature>
<dbReference type="OrthoDB" id="282973at2759"/>
<dbReference type="GO" id="GO:0005615">
    <property type="term" value="C:extracellular space"/>
    <property type="evidence" value="ECO:0007669"/>
    <property type="project" value="TreeGrafter"/>
</dbReference>
<protein>
    <recommendedName>
        <fullName evidence="12">Sphingomyelin phosphodiesterase</fullName>
        <ecNumber evidence="12">3.1.4.12</ecNumber>
    </recommendedName>
</protein>
<dbReference type="Pfam" id="PF00149">
    <property type="entry name" value="Metallophos"/>
    <property type="match status" value="1"/>
</dbReference>